<dbReference type="InterPro" id="IPR026444">
    <property type="entry name" value="Secre_tail"/>
</dbReference>
<evidence type="ECO:0000256" key="1">
    <source>
        <dbReference type="SAM" id="SignalP"/>
    </source>
</evidence>
<feature type="signal peptide" evidence="1">
    <location>
        <begin position="1"/>
        <end position="24"/>
    </location>
</feature>
<organism evidence="2 3">
    <name type="scientific">Hymenobacter negativus</name>
    <dbReference type="NCBI Taxonomy" id="2795026"/>
    <lineage>
        <taxon>Bacteria</taxon>
        <taxon>Pseudomonadati</taxon>
        <taxon>Bacteroidota</taxon>
        <taxon>Cytophagia</taxon>
        <taxon>Cytophagales</taxon>
        <taxon>Hymenobacteraceae</taxon>
        <taxon>Hymenobacter</taxon>
    </lineage>
</organism>
<dbReference type="RefSeq" id="WP_198074914.1">
    <property type="nucleotide sequence ID" value="NZ_JAEDAE010000002.1"/>
</dbReference>
<feature type="chain" id="PRO_5046423733" evidence="1">
    <location>
        <begin position="25"/>
        <end position="889"/>
    </location>
</feature>
<dbReference type="EMBL" id="JAEDAE010000002">
    <property type="protein sequence ID" value="MBH8557791.1"/>
    <property type="molecule type" value="Genomic_DNA"/>
</dbReference>
<name>A0ABS0Q547_9BACT</name>
<evidence type="ECO:0000313" key="2">
    <source>
        <dbReference type="EMBL" id="MBH8557791.1"/>
    </source>
</evidence>
<gene>
    <name evidence="2" type="ORF">I7X13_07015</name>
</gene>
<keyword evidence="3" id="KW-1185">Reference proteome</keyword>
<accession>A0ABS0Q547</accession>
<evidence type="ECO:0000313" key="3">
    <source>
        <dbReference type="Proteomes" id="UP000625631"/>
    </source>
</evidence>
<reference evidence="2 3" key="1">
    <citation type="submission" date="2020-12" db="EMBL/GenBank/DDBJ databases">
        <title>Hymenobacter sp.</title>
        <authorList>
            <person name="Kim M.K."/>
        </authorList>
    </citation>
    <scope>NUCLEOTIDE SEQUENCE [LARGE SCALE GENOMIC DNA]</scope>
    <source>
        <strain evidence="2 3">BT442</strain>
    </source>
</reference>
<proteinExistence type="predicted"/>
<dbReference type="Proteomes" id="UP000625631">
    <property type="component" value="Unassembled WGS sequence"/>
</dbReference>
<comment type="caution">
    <text evidence="2">The sequence shown here is derived from an EMBL/GenBank/DDBJ whole genome shotgun (WGS) entry which is preliminary data.</text>
</comment>
<dbReference type="Pfam" id="PF17164">
    <property type="entry name" value="DUF5122"/>
    <property type="match status" value="1"/>
</dbReference>
<dbReference type="PANTHER" id="PTHR31778">
    <property type="entry name" value="BUD SITE SELECTION PROTEIN RAX2"/>
    <property type="match status" value="1"/>
</dbReference>
<sequence>MKKKLLPALLMLLLVLGLCGSAHAATPPAPGRSLAEALNPDGTLKTGLNGSFDARAFRMHTAPDGQPVFRPAGVAGAGDERWQDGFGLPNGTDAEVLAVLSVGNTIYIGGSFTVVGTVPARCVAKWDGTSWSGLGAGVGDLSVYGGVDGGVYALAVAANGDVYAGGKFTQASGVPATNVARWNGTAWSALGAGLYRSGGGASAVYALLAGPGGAMYAGGNFTQAGGVATQGIAQWNGTAWSFLGTTTYNGVNSNVNSLALAANGDLYVGGQFTQAGAVNANRIARWNGTTWSALGAGIGSVGSDMVAALAVASNGDLYAAGSFIRAGSVTANAIAKWNGTTWSALIANPSTGQGNGVNSYVYSLALAPNGDLYVGGIFTQAGLTAVSRVARWTGTTWVALGTGVGTGLGVEALAVAANGDVYAGGQFGQAGGVPTENLARWTNSAWASAPGTSQISGVNASVSALAIAPNGDVYVGGQFGRAGGVAANAIAKWNGTAWSALGTGMATSGTTAPRVSALAVAANGDVYAGGSFTRAGGVAVSNVAKWNGTAWSALGTGMATNNASAAFVTVLTAAPNGDIYAGGNFVQIGGVTANFVARWNGTTWNSLGTGTANGVFGTTQAIALAPNADVYVAGYINQAGGVAVNYVAKWNGTNWSALGTGATNGANSTILALAVATNGDLYAAGSFNQAGGVAANRVARWNGSTWSPLGTGLGTLVSDAGFALAVAPNGDLYAAGQFTQSGGVATNYIARWNGTSWSALGTGLNNAPADLVVGANGKLYAGGIFTTTGDGRKASPYFAIYDPAATLSTTTARATPAAQLYPNPAHGTATLRLPAGAPRQPLTLTDALGRPVRRYPAPTSAEAELDLRGLPAGTYVVRCGQLSQRLVVE</sequence>
<dbReference type="NCBIfam" id="TIGR04183">
    <property type="entry name" value="Por_Secre_tail"/>
    <property type="match status" value="1"/>
</dbReference>
<dbReference type="SUPFAM" id="SSF50965">
    <property type="entry name" value="Galactose oxidase, central domain"/>
    <property type="match status" value="1"/>
</dbReference>
<protein>
    <submittedName>
        <fullName evidence="2">T9SS type A sorting domain-containing protein</fullName>
    </submittedName>
</protein>
<keyword evidence="1" id="KW-0732">Signal</keyword>
<dbReference type="InterPro" id="IPR013431">
    <property type="entry name" value="Delta_60_rpt"/>
</dbReference>
<dbReference type="InterPro" id="IPR011043">
    <property type="entry name" value="Gal_Oxase/kelch_b-propeller"/>
</dbReference>
<dbReference type="PANTHER" id="PTHR31778:SF2">
    <property type="entry name" value="BUD SITE SELECTION PROTEIN RAX2"/>
    <property type="match status" value="1"/>
</dbReference>
<dbReference type="SUPFAM" id="SSF63829">
    <property type="entry name" value="Calcium-dependent phosphotriesterase"/>
    <property type="match status" value="1"/>
</dbReference>